<dbReference type="AlphaFoldDB" id="A0A0G9K7M8"/>
<dbReference type="PATRIC" id="fig|1447256.3.peg.47"/>
<gene>
    <name evidence="1" type="ORF">AA20_00250</name>
</gene>
<evidence type="ECO:0000313" key="1">
    <source>
        <dbReference type="EMBL" id="KLE02567.1"/>
    </source>
</evidence>
<organism evidence="1 2">
    <name type="scientific">Aliarcobacter butzleri L348</name>
    <dbReference type="NCBI Taxonomy" id="1447256"/>
    <lineage>
        <taxon>Bacteria</taxon>
        <taxon>Pseudomonadati</taxon>
        <taxon>Campylobacterota</taxon>
        <taxon>Epsilonproteobacteria</taxon>
        <taxon>Campylobacterales</taxon>
        <taxon>Arcobacteraceae</taxon>
        <taxon>Aliarcobacter</taxon>
    </lineage>
</organism>
<protein>
    <submittedName>
        <fullName evidence="1">Uncharacterized protein</fullName>
    </submittedName>
</protein>
<proteinExistence type="predicted"/>
<dbReference type="EMBL" id="JAIQ01000017">
    <property type="protein sequence ID" value="KLE02567.1"/>
    <property type="molecule type" value="Genomic_DNA"/>
</dbReference>
<accession>A0A0G9K7M8</accession>
<evidence type="ECO:0000313" key="2">
    <source>
        <dbReference type="Proteomes" id="UP000035514"/>
    </source>
</evidence>
<name>A0A0G9K7M8_9BACT</name>
<sequence>MLVIGDKLIPFENIFFISSIQDIKNTKANSTLIFNYDEVLLKYVSENSISSAVIVTSIKEAIYANCLSAKYIISNQDLAKEIQKIADNYMFDSKNLAIIKSNDEFEQIAKNEIDGAIYEYLLELSDS</sequence>
<dbReference type="RefSeq" id="WP_046994462.1">
    <property type="nucleotide sequence ID" value="NZ_JAIQ01000017.1"/>
</dbReference>
<dbReference type="Proteomes" id="UP000035514">
    <property type="component" value="Unassembled WGS sequence"/>
</dbReference>
<reference evidence="1 2" key="1">
    <citation type="submission" date="2014-01" db="EMBL/GenBank/DDBJ databases">
        <title>Development of a Comparative Genomic Fingerprinting Assay for High Resolution Genotyping of Arcobacter butzleri.</title>
        <authorList>
            <person name="Webb A.L."/>
            <person name="Inglis G.D."/>
            <person name="Kruczkiewicz P."/>
            <person name="Selinger L.B."/>
            <person name="Taboada E.N."/>
        </authorList>
    </citation>
    <scope>NUCLEOTIDE SEQUENCE [LARGE SCALE GENOMIC DNA]</scope>
    <source>
        <strain evidence="1 2">L348</strain>
    </source>
</reference>
<comment type="caution">
    <text evidence="1">The sequence shown here is derived from an EMBL/GenBank/DDBJ whole genome shotgun (WGS) entry which is preliminary data.</text>
</comment>